<dbReference type="PANTHER" id="PTHR37984:SF15">
    <property type="entry name" value="INTEGRASE CATALYTIC DOMAIN-CONTAINING PROTEIN"/>
    <property type="match status" value="1"/>
</dbReference>
<name>A0AAV8VL25_9CUCU</name>
<dbReference type="FunFam" id="1.10.340.70:FF:000001">
    <property type="entry name" value="Retrovirus-related Pol polyprotein from transposon gypsy-like Protein"/>
    <property type="match status" value="1"/>
</dbReference>
<dbReference type="PANTHER" id="PTHR37984">
    <property type="entry name" value="PROTEIN CBG26694"/>
    <property type="match status" value="1"/>
</dbReference>
<dbReference type="InterPro" id="IPR054465">
    <property type="entry name" value="Integrase_p58-like_C"/>
</dbReference>
<evidence type="ECO:0000313" key="5">
    <source>
        <dbReference type="EMBL" id="KAJ8914918.1"/>
    </source>
</evidence>
<feature type="region of interest" description="Disordered" evidence="2">
    <location>
        <begin position="1"/>
        <end position="35"/>
    </location>
</feature>
<protein>
    <recommendedName>
        <fullName evidence="1">RNA-directed DNA polymerase</fullName>
        <ecNumber evidence="1">2.7.7.49</ecNumber>
    </recommendedName>
</protein>
<feature type="compositionally biased region" description="Basic and acidic residues" evidence="2">
    <location>
        <begin position="24"/>
        <end position="35"/>
    </location>
</feature>
<dbReference type="Proteomes" id="UP001159042">
    <property type="component" value="Unassembled WGS sequence"/>
</dbReference>
<evidence type="ECO:0000313" key="6">
    <source>
        <dbReference type="Proteomes" id="UP001159042"/>
    </source>
</evidence>
<evidence type="ECO:0000259" key="3">
    <source>
        <dbReference type="Pfam" id="PF17921"/>
    </source>
</evidence>
<sequence length="313" mass="36711">MTETVEHVRSVTDKTGNDNPEMTPTKDRLREEQEQDKDLQLVRQWLDNGGLPKWQEISRYGPNVKGYWLQWDSLCVRDDLITRKWESRDGKATVCQTIVPVSCVDEILRELHDSRAGGHFGVNRTLARVRDRYYWINCRRSVEEWCKKSSQHEDTGYTPLMLLTGREMKLPIDLIHGKPLTDDEDGDRATLPEFVASLEERLKTVHEFARNRLLLTSDRMKMRLDVKPGQNVFKEGDAVWLYQLQRKKGLSPKLQRPWEGPYLIVKKMNDLLYRIQMSPKTKPKVVHVERLSLYRGKDPPTWRLQEAVRGEQS</sequence>
<dbReference type="Pfam" id="PF22938">
    <property type="entry name" value="Integrase_p58_C"/>
    <property type="match status" value="1"/>
</dbReference>
<dbReference type="Pfam" id="PF17921">
    <property type="entry name" value="Integrase_H2C2"/>
    <property type="match status" value="1"/>
</dbReference>
<evidence type="ECO:0000256" key="2">
    <source>
        <dbReference type="SAM" id="MobiDB-lite"/>
    </source>
</evidence>
<dbReference type="GO" id="GO:0003964">
    <property type="term" value="F:RNA-directed DNA polymerase activity"/>
    <property type="evidence" value="ECO:0007669"/>
    <property type="project" value="UniProtKB-EC"/>
</dbReference>
<dbReference type="EMBL" id="JANEYG010000061">
    <property type="protein sequence ID" value="KAJ8914918.1"/>
    <property type="molecule type" value="Genomic_DNA"/>
</dbReference>
<keyword evidence="6" id="KW-1185">Reference proteome</keyword>
<feature type="domain" description="Integrase p58-like C-terminal" evidence="4">
    <location>
        <begin position="260"/>
        <end position="291"/>
    </location>
</feature>
<comment type="caution">
    <text evidence="5">The sequence shown here is derived from an EMBL/GenBank/DDBJ whole genome shotgun (WGS) entry which is preliminary data.</text>
</comment>
<feature type="domain" description="Integrase zinc-binding" evidence="3">
    <location>
        <begin position="99"/>
        <end position="148"/>
    </location>
</feature>
<accession>A0AAV8VL25</accession>
<dbReference type="Gene3D" id="1.10.340.70">
    <property type="match status" value="1"/>
</dbReference>
<dbReference type="InterPro" id="IPR050951">
    <property type="entry name" value="Retrovirus_Pol_polyprotein"/>
</dbReference>
<evidence type="ECO:0000259" key="4">
    <source>
        <dbReference type="Pfam" id="PF22938"/>
    </source>
</evidence>
<dbReference type="InterPro" id="IPR041588">
    <property type="entry name" value="Integrase_H2C2"/>
</dbReference>
<organism evidence="5 6">
    <name type="scientific">Exocentrus adspersus</name>
    <dbReference type="NCBI Taxonomy" id="1586481"/>
    <lineage>
        <taxon>Eukaryota</taxon>
        <taxon>Metazoa</taxon>
        <taxon>Ecdysozoa</taxon>
        <taxon>Arthropoda</taxon>
        <taxon>Hexapoda</taxon>
        <taxon>Insecta</taxon>
        <taxon>Pterygota</taxon>
        <taxon>Neoptera</taxon>
        <taxon>Endopterygota</taxon>
        <taxon>Coleoptera</taxon>
        <taxon>Polyphaga</taxon>
        <taxon>Cucujiformia</taxon>
        <taxon>Chrysomeloidea</taxon>
        <taxon>Cerambycidae</taxon>
        <taxon>Lamiinae</taxon>
        <taxon>Acanthocinini</taxon>
        <taxon>Exocentrus</taxon>
    </lineage>
</organism>
<evidence type="ECO:0000256" key="1">
    <source>
        <dbReference type="ARBA" id="ARBA00012493"/>
    </source>
</evidence>
<dbReference type="EC" id="2.7.7.49" evidence="1"/>
<reference evidence="5 6" key="1">
    <citation type="journal article" date="2023" name="Insect Mol. Biol.">
        <title>Genome sequencing provides insights into the evolution of gene families encoding plant cell wall-degrading enzymes in longhorned beetles.</title>
        <authorList>
            <person name="Shin N.R."/>
            <person name="Okamura Y."/>
            <person name="Kirsch R."/>
            <person name="Pauchet Y."/>
        </authorList>
    </citation>
    <scope>NUCLEOTIDE SEQUENCE [LARGE SCALE GENOMIC DNA]</scope>
    <source>
        <strain evidence="5">EAD_L_NR</strain>
    </source>
</reference>
<feature type="compositionally biased region" description="Basic and acidic residues" evidence="2">
    <location>
        <begin position="1"/>
        <end position="16"/>
    </location>
</feature>
<gene>
    <name evidence="5" type="ORF">NQ315_016072</name>
</gene>
<dbReference type="AlphaFoldDB" id="A0AAV8VL25"/>
<proteinExistence type="predicted"/>